<accession>A0A835TLN3</accession>
<proteinExistence type="predicted"/>
<protein>
    <recommendedName>
        <fullName evidence="6">Secreted protein</fullName>
    </recommendedName>
</protein>
<gene>
    <name evidence="4" type="ORF">IHE44_0006730</name>
    <name evidence="3" type="ORF">IHE44_013616</name>
</gene>
<feature type="compositionally biased region" description="Basic and acidic residues" evidence="1">
    <location>
        <begin position="250"/>
        <end position="261"/>
    </location>
</feature>
<sequence length="267" mass="29302">MELPLLGFLQLVLDLAELGQVDIGQLLLCGERESGVRSTGQLVHQILQPEDVLPVFLRLERLTSSLSIKVIDHALVLFFLGLNLTQLVFQCAAHLLQLLLHTLQVVDLLPQLSCAVRVLLAQGGSRGFVLQRGLFQHEHVVIEELLQFLIGEVDAQLLKAIKLPGIKRHTMLSRISDNTKVSVWNFKLSSHIAGGFITQKDGVFPAPDSPLPKAREKQRVRGQAGGALAPDSPAGTRTGARNLHFPPQIDDFKSSSKEIKDSPVSMD</sequence>
<evidence type="ECO:0000313" key="4">
    <source>
        <dbReference type="EMBL" id="KAI1232282.1"/>
    </source>
</evidence>
<feature type="region of interest" description="Disordered" evidence="1">
    <location>
        <begin position="207"/>
        <end position="267"/>
    </location>
</feature>
<evidence type="ECO:0000256" key="1">
    <source>
        <dbReference type="SAM" id="MobiDB-lite"/>
    </source>
</evidence>
<evidence type="ECO:0000313" key="5">
    <source>
        <dbReference type="Proteomes" id="UP000618051"/>
    </source>
</evidence>
<comment type="caution">
    <text evidence="3">The sequence shown here is derived from an EMBL/GenBank/DDBJ whole genome shotgun (WGS) entry which is preliminary data.</text>
</comment>
<evidence type="ECO:0000313" key="3">
    <source>
        <dbReference type="EMBL" id="KAG0112877.1"/>
    </source>
</evidence>
<dbReference type="Proteomes" id="UP000618051">
    <property type="component" value="Unassembled WGS sequence"/>
</dbReference>
<organism evidence="3">
    <name type="scientific">Lamprotornis superbus</name>
    <dbReference type="NCBI Taxonomy" id="245042"/>
    <lineage>
        <taxon>Eukaryota</taxon>
        <taxon>Metazoa</taxon>
        <taxon>Chordata</taxon>
        <taxon>Craniata</taxon>
        <taxon>Vertebrata</taxon>
        <taxon>Euteleostomi</taxon>
        <taxon>Archelosauria</taxon>
        <taxon>Archosauria</taxon>
        <taxon>Dinosauria</taxon>
        <taxon>Saurischia</taxon>
        <taxon>Theropoda</taxon>
        <taxon>Coelurosauria</taxon>
        <taxon>Aves</taxon>
        <taxon>Neognathae</taxon>
        <taxon>Neoaves</taxon>
        <taxon>Telluraves</taxon>
        <taxon>Australaves</taxon>
        <taxon>Passeriformes</taxon>
        <taxon>Sturnidae</taxon>
        <taxon>Lamprotornis</taxon>
    </lineage>
</organism>
<dbReference type="EMBL" id="JADDUC020000022">
    <property type="protein sequence ID" value="KAI1232282.1"/>
    <property type="molecule type" value="Genomic_DNA"/>
</dbReference>
<evidence type="ECO:0000256" key="2">
    <source>
        <dbReference type="SAM" id="SignalP"/>
    </source>
</evidence>
<name>A0A835TLN3_9PASS</name>
<dbReference type="AlphaFoldDB" id="A0A835TLN3"/>
<reference evidence="3" key="1">
    <citation type="submission" date="2020-10" db="EMBL/GenBank/DDBJ databases">
        <title>Feather gene expression reveals the developmental basis of iridescence in African starlings.</title>
        <authorList>
            <person name="Rubenstein D.R."/>
        </authorList>
    </citation>
    <scope>NUCLEOTIDE SEQUENCE</scope>
    <source>
        <strain evidence="3">SS15</strain>
        <tissue evidence="3">Liver</tissue>
    </source>
</reference>
<dbReference type="EMBL" id="JADDUC010000748">
    <property type="protein sequence ID" value="KAG0112877.1"/>
    <property type="molecule type" value="Genomic_DNA"/>
</dbReference>
<feature type="chain" id="PRO_5033036386" description="Secreted protein" evidence="2">
    <location>
        <begin position="19"/>
        <end position="267"/>
    </location>
</feature>
<keyword evidence="5" id="KW-1185">Reference proteome</keyword>
<reference evidence="4" key="3">
    <citation type="submission" date="2022-01" db="EMBL/GenBank/DDBJ databases">
        <authorList>
            <person name="Rubenstein D.R."/>
        </authorList>
    </citation>
    <scope>NUCLEOTIDE SEQUENCE</scope>
    <source>
        <strain evidence="4">SS15</strain>
        <tissue evidence="4">Liver</tissue>
    </source>
</reference>
<keyword evidence="2" id="KW-0732">Signal</keyword>
<feature type="signal peptide" evidence="2">
    <location>
        <begin position="1"/>
        <end position="18"/>
    </location>
</feature>
<dbReference type="OrthoDB" id="10684176at2759"/>
<reference evidence="4 5" key="2">
    <citation type="journal article" date="2021" name="J. Hered.">
        <title>Feather Gene Expression Elucidates the Developmental Basis of Plumage Iridescence in African Starlings.</title>
        <authorList>
            <person name="Rubenstein D.R."/>
            <person name="Corvelo A."/>
            <person name="MacManes M.D."/>
            <person name="Maia R."/>
            <person name="Narzisi G."/>
            <person name="Rousaki A."/>
            <person name="Vandenabeele P."/>
            <person name="Shawkey M.D."/>
            <person name="Solomon J."/>
        </authorList>
    </citation>
    <scope>NUCLEOTIDE SEQUENCE [LARGE SCALE GENOMIC DNA]</scope>
    <source>
        <strain evidence="4">SS15</strain>
    </source>
</reference>
<evidence type="ECO:0008006" key="6">
    <source>
        <dbReference type="Google" id="ProtNLM"/>
    </source>
</evidence>